<evidence type="ECO:0000313" key="10">
    <source>
        <dbReference type="EMBL" id="CCF78689.1"/>
    </source>
</evidence>
<evidence type="ECO:0000256" key="7">
    <source>
        <dbReference type="SAM" id="Phobius"/>
    </source>
</evidence>
<dbReference type="GO" id="GO:0005886">
    <property type="term" value="C:plasma membrane"/>
    <property type="evidence" value="ECO:0007669"/>
    <property type="project" value="UniProtKB-SubCell"/>
</dbReference>
<keyword evidence="3 7" id="KW-0812">Transmembrane</keyword>
<organism evidence="10">
    <name type="scientific">Rubrivivax gelatinosus S1</name>
    <dbReference type="NCBI Taxonomy" id="1138313"/>
    <lineage>
        <taxon>Bacteria</taxon>
        <taxon>Pseudomonadati</taxon>
        <taxon>Pseudomonadota</taxon>
        <taxon>Betaproteobacteria</taxon>
        <taxon>Burkholderiales</taxon>
        <taxon>Sphaerotilaceae</taxon>
        <taxon>Rubrivivax</taxon>
    </lineage>
</organism>
<evidence type="ECO:0000256" key="3">
    <source>
        <dbReference type="ARBA" id="ARBA00022692"/>
    </source>
</evidence>
<protein>
    <submittedName>
        <fullName evidence="10">Lipopolysaccharide biosynthesis</fullName>
    </submittedName>
</protein>
<keyword evidence="6" id="KW-0175">Coiled coil</keyword>
<dbReference type="InterPro" id="IPR014345">
    <property type="entry name" value="XrtA_polysacc_chain"/>
</dbReference>
<feature type="transmembrane region" description="Helical" evidence="7">
    <location>
        <begin position="425"/>
        <end position="447"/>
    </location>
</feature>
<accession>L8BAG7</accession>
<evidence type="ECO:0000259" key="8">
    <source>
        <dbReference type="Pfam" id="PF02706"/>
    </source>
</evidence>
<evidence type="ECO:0000256" key="5">
    <source>
        <dbReference type="ARBA" id="ARBA00023136"/>
    </source>
</evidence>
<evidence type="ECO:0000256" key="4">
    <source>
        <dbReference type="ARBA" id="ARBA00022989"/>
    </source>
</evidence>
<dbReference type="EMBL" id="FO082879">
    <property type="protein sequence ID" value="CCF78689.1"/>
    <property type="molecule type" value="Genomic_DNA"/>
</dbReference>
<dbReference type="InterPro" id="IPR003856">
    <property type="entry name" value="LPS_length_determ_N"/>
</dbReference>
<reference evidence="10" key="2">
    <citation type="submission" date="2013-02" db="EMBL/GenBank/DDBJ databases">
        <title>EmbRS an orphan two-component system to save Rubrivivax gelatinosus from drowning.</title>
        <authorList>
            <person name="Steunou A."/>
            <person name="Liotenberg S."/>
            <person name="Soler M."/>
            <person name="Briandet R."/>
            <person name="Barbe V."/>
            <person name="Astier C."/>
            <person name="Ouchane S."/>
        </authorList>
    </citation>
    <scope>NUCLEOTIDE SEQUENCE</scope>
    <source>
        <strain evidence="10">S1</strain>
    </source>
</reference>
<evidence type="ECO:0000259" key="9">
    <source>
        <dbReference type="Pfam" id="PF13807"/>
    </source>
</evidence>
<dbReference type="Pfam" id="PF13807">
    <property type="entry name" value="GNVR"/>
    <property type="match status" value="1"/>
</dbReference>
<dbReference type="InterPro" id="IPR032807">
    <property type="entry name" value="GNVR"/>
</dbReference>
<evidence type="ECO:0000256" key="2">
    <source>
        <dbReference type="ARBA" id="ARBA00022475"/>
    </source>
</evidence>
<dbReference type="PANTHER" id="PTHR32309:SF13">
    <property type="entry name" value="FERRIC ENTEROBACTIN TRANSPORT PROTEIN FEPE"/>
    <property type="match status" value="1"/>
</dbReference>
<dbReference type="NCBIfam" id="TIGR03007">
    <property type="entry name" value="pepcterm_ChnLen"/>
    <property type="match status" value="1"/>
</dbReference>
<comment type="subcellular location">
    <subcellularLocation>
        <location evidence="1">Cell membrane</location>
        <topology evidence="1">Multi-pass membrane protein</topology>
    </subcellularLocation>
</comment>
<keyword evidence="5 7" id="KW-0472">Membrane</keyword>
<dbReference type="GO" id="GO:0004713">
    <property type="term" value="F:protein tyrosine kinase activity"/>
    <property type="evidence" value="ECO:0007669"/>
    <property type="project" value="TreeGrafter"/>
</dbReference>
<proteinExistence type="predicted"/>
<feature type="domain" description="Polysaccharide chain length determinant N-terminal" evidence="8">
    <location>
        <begin position="2"/>
        <end position="83"/>
    </location>
</feature>
<dbReference type="AlphaFoldDB" id="L8BAG7"/>
<gene>
    <name evidence="10" type="ORF">RGS1_10394</name>
</gene>
<sequence length="518" mass="56883">MLRGMWNYRWQGLIASWVVGLVAAVVVFRIPDQYEASARIYVDTQSILKPLMSGLTVQPNVEQQISMLSRTLISRPNIEKLIRMADLDLEQGSPMEQEELIQRLTKEIQIRNTGRDNLYSLAYRDSESEKAKRVIQSLVSIFVESSLGASRKDTDSAKTFLNEQIKQYEQKLEEAEARLKEFKLRNIEMQPDDGKSATSRLSDAASALQQAQLELREAENARDAIKGQLADEKRNAEAGSGHTAADDAALGIATPDLDARIEAQKRNLDSLEQRFTDQHPEVIITKRQIRDLEEQKKKELAELRKSAQAAAAANPAAGGNPAVQELSRMLAAAEVQVASLRTRVGEFQSRLAQARAGLKVAPQIEAEAAQLNRDYDVYKKNYEDLVARRQSAIMSGELEVASGVADFRLIDPPRVAPEPVAPNRLLLLLGALGVALAAGLGVAVAAAQLRPVYNDATELRAKTGLPLLGVVSMVMSEEDRRRERKMTLRFLGASGGLVGLYVLGIVAVALLAQRAVAA</sequence>
<evidence type="ECO:0000256" key="1">
    <source>
        <dbReference type="ARBA" id="ARBA00004651"/>
    </source>
</evidence>
<name>L8BAG7_RUBGE</name>
<feature type="coiled-coil region" evidence="6">
    <location>
        <begin position="151"/>
        <end position="388"/>
    </location>
</feature>
<keyword evidence="4 7" id="KW-1133">Transmembrane helix</keyword>
<feature type="transmembrane region" description="Helical" evidence="7">
    <location>
        <begin position="12"/>
        <end position="30"/>
    </location>
</feature>
<reference evidence="10" key="1">
    <citation type="submission" date="2012-02" db="EMBL/GenBank/DDBJ databases">
        <authorList>
            <person name="Genoscope - CEA"/>
        </authorList>
    </citation>
    <scope>NUCLEOTIDE SEQUENCE</scope>
    <source>
        <strain evidence="10">S1</strain>
    </source>
</reference>
<keyword evidence="2" id="KW-1003">Cell membrane</keyword>
<dbReference type="Pfam" id="PF02706">
    <property type="entry name" value="Wzz"/>
    <property type="match status" value="1"/>
</dbReference>
<dbReference type="InterPro" id="IPR050445">
    <property type="entry name" value="Bact_polysacc_biosynth/exp"/>
</dbReference>
<dbReference type="PANTHER" id="PTHR32309">
    <property type="entry name" value="TYROSINE-PROTEIN KINASE"/>
    <property type="match status" value="1"/>
</dbReference>
<evidence type="ECO:0000256" key="6">
    <source>
        <dbReference type="SAM" id="Coils"/>
    </source>
</evidence>
<feature type="domain" description="Tyrosine-protein kinase G-rich" evidence="9">
    <location>
        <begin position="365"/>
        <end position="444"/>
    </location>
</feature>
<feature type="transmembrane region" description="Helical" evidence="7">
    <location>
        <begin position="488"/>
        <end position="512"/>
    </location>
</feature>